<dbReference type="InterPro" id="IPR050807">
    <property type="entry name" value="TransReg_Diox_bact_type"/>
</dbReference>
<dbReference type="RefSeq" id="WP_394483259.1">
    <property type="nucleotide sequence ID" value="NZ_JBIGHV010000010.1"/>
</dbReference>
<dbReference type="Gene3D" id="1.10.260.40">
    <property type="entry name" value="lambda repressor-like DNA-binding domains"/>
    <property type="match status" value="1"/>
</dbReference>
<name>A0ABW7FC52_9BURK</name>
<accession>A0ABW7FC52</accession>
<keyword evidence="1" id="KW-0238">DNA-binding</keyword>
<feature type="domain" description="HTH cro/C1-type" evidence="2">
    <location>
        <begin position="11"/>
        <end position="65"/>
    </location>
</feature>
<dbReference type="SUPFAM" id="SSF47413">
    <property type="entry name" value="lambda repressor-like DNA-binding domains"/>
    <property type="match status" value="1"/>
</dbReference>
<organism evidence="3 4">
    <name type="scientific">Pelomonas parva</name>
    <dbReference type="NCBI Taxonomy" id="3299032"/>
    <lineage>
        <taxon>Bacteria</taxon>
        <taxon>Pseudomonadati</taxon>
        <taxon>Pseudomonadota</taxon>
        <taxon>Betaproteobacteria</taxon>
        <taxon>Burkholderiales</taxon>
        <taxon>Sphaerotilaceae</taxon>
        <taxon>Roseateles</taxon>
    </lineage>
</organism>
<dbReference type="CDD" id="cd00093">
    <property type="entry name" value="HTH_XRE"/>
    <property type="match status" value="1"/>
</dbReference>
<evidence type="ECO:0000256" key="1">
    <source>
        <dbReference type="ARBA" id="ARBA00023125"/>
    </source>
</evidence>
<dbReference type="Proteomes" id="UP001606210">
    <property type="component" value="Unassembled WGS sequence"/>
</dbReference>
<dbReference type="SMART" id="SM00530">
    <property type="entry name" value="HTH_XRE"/>
    <property type="match status" value="1"/>
</dbReference>
<comment type="caution">
    <text evidence="3">The sequence shown here is derived from an EMBL/GenBank/DDBJ whole genome shotgun (WGS) entry which is preliminary data.</text>
</comment>
<dbReference type="PANTHER" id="PTHR46797:SF1">
    <property type="entry name" value="METHYLPHOSPHONATE SYNTHASE"/>
    <property type="match status" value="1"/>
</dbReference>
<dbReference type="PROSITE" id="PS50943">
    <property type="entry name" value="HTH_CROC1"/>
    <property type="match status" value="1"/>
</dbReference>
<evidence type="ECO:0000259" key="2">
    <source>
        <dbReference type="PROSITE" id="PS50943"/>
    </source>
</evidence>
<dbReference type="EMBL" id="JBIGHV010000010">
    <property type="protein sequence ID" value="MFG6432968.1"/>
    <property type="molecule type" value="Genomic_DNA"/>
</dbReference>
<dbReference type="InterPro" id="IPR001387">
    <property type="entry name" value="Cro/C1-type_HTH"/>
</dbReference>
<keyword evidence="4" id="KW-1185">Reference proteome</keyword>
<reference evidence="3 4" key="1">
    <citation type="submission" date="2024-08" db="EMBL/GenBank/DDBJ databases">
        <authorList>
            <person name="Lu H."/>
        </authorList>
    </citation>
    <scope>NUCLEOTIDE SEQUENCE [LARGE SCALE GENOMIC DNA]</scope>
    <source>
        <strain evidence="3 4">LYH14W</strain>
    </source>
</reference>
<sequence>MTLAITFGRVLRELRKKAKLTQEQLGFEAELERNYISMLERGERQPTLSTLMKLAPPLKCTASQLVALVEFAVGITSTQGN</sequence>
<evidence type="ECO:0000313" key="4">
    <source>
        <dbReference type="Proteomes" id="UP001606210"/>
    </source>
</evidence>
<dbReference type="InterPro" id="IPR010982">
    <property type="entry name" value="Lambda_DNA-bd_dom_sf"/>
</dbReference>
<proteinExistence type="predicted"/>
<dbReference type="PANTHER" id="PTHR46797">
    <property type="entry name" value="HTH-TYPE TRANSCRIPTIONAL REGULATOR"/>
    <property type="match status" value="1"/>
</dbReference>
<protein>
    <submittedName>
        <fullName evidence="3">Helix-turn-helix domain-containing protein</fullName>
    </submittedName>
</protein>
<dbReference type="Pfam" id="PF01381">
    <property type="entry name" value="HTH_3"/>
    <property type="match status" value="1"/>
</dbReference>
<gene>
    <name evidence="3" type="ORF">ACG00Y_23840</name>
</gene>
<evidence type="ECO:0000313" key="3">
    <source>
        <dbReference type="EMBL" id="MFG6432968.1"/>
    </source>
</evidence>